<evidence type="ECO:0000256" key="1">
    <source>
        <dbReference type="SAM" id="MobiDB-lite"/>
    </source>
</evidence>
<keyword evidence="3" id="KW-1185">Reference proteome</keyword>
<dbReference type="VEuPathDB" id="VectorBase:AMEM002030"/>
<dbReference type="EnsemblMetazoa" id="AMEM002030-RA">
    <property type="protein sequence ID" value="AMEM002030-PA"/>
    <property type="gene ID" value="AMEM002030"/>
</dbReference>
<dbReference type="STRING" id="30066.A0A182UQT6"/>
<evidence type="ECO:0000313" key="2">
    <source>
        <dbReference type="EnsemblMetazoa" id="AMEM002030-PA"/>
    </source>
</evidence>
<accession>A0A182UQT6</accession>
<evidence type="ECO:0000313" key="3">
    <source>
        <dbReference type="Proteomes" id="UP000075903"/>
    </source>
</evidence>
<reference evidence="2" key="1">
    <citation type="submission" date="2020-05" db="UniProtKB">
        <authorList>
            <consortium name="EnsemblMetazoa"/>
        </authorList>
    </citation>
    <scope>IDENTIFICATION</scope>
    <source>
        <strain evidence="2">MAF</strain>
    </source>
</reference>
<protein>
    <submittedName>
        <fullName evidence="2">Uncharacterized protein</fullName>
    </submittedName>
</protein>
<dbReference type="Proteomes" id="UP000075903">
    <property type="component" value="Unassembled WGS sequence"/>
</dbReference>
<proteinExistence type="predicted"/>
<dbReference type="AlphaFoldDB" id="A0A182UQT6"/>
<sequence>MCHSCSRFRASPSARCSVPSVAPAPPPRGTSTLSSGSHHLQAAVALASVNSNSLGGVAGIGSSSTNHAGTAAAANSAKHANMHRLKHTGSGVIVF</sequence>
<organism evidence="2 3">
    <name type="scientific">Anopheles merus</name>
    <name type="common">Mosquito</name>
    <dbReference type="NCBI Taxonomy" id="30066"/>
    <lineage>
        <taxon>Eukaryota</taxon>
        <taxon>Metazoa</taxon>
        <taxon>Ecdysozoa</taxon>
        <taxon>Arthropoda</taxon>
        <taxon>Hexapoda</taxon>
        <taxon>Insecta</taxon>
        <taxon>Pterygota</taxon>
        <taxon>Neoptera</taxon>
        <taxon>Endopterygota</taxon>
        <taxon>Diptera</taxon>
        <taxon>Nematocera</taxon>
        <taxon>Culicoidea</taxon>
        <taxon>Culicidae</taxon>
        <taxon>Anophelinae</taxon>
        <taxon>Anopheles</taxon>
    </lineage>
</organism>
<feature type="region of interest" description="Disordered" evidence="1">
    <location>
        <begin position="15"/>
        <end position="37"/>
    </location>
</feature>
<name>A0A182UQT6_ANOME</name>